<name>A0ABY2F815_9ACTN</name>
<evidence type="ECO:0000313" key="2">
    <source>
        <dbReference type="EMBL" id="TDW84308.1"/>
    </source>
</evidence>
<organism evidence="2 3">
    <name type="scientific">Kribbella pratensis</name>
    <dbReference type="NCBI Taxonomy" id="2512112"/>
    <lineage>
        <taxon>Bacteria</taxon>
        <taxon>Bacillati</taxon>
        <taxon>Actinomycetota</taxon>
        <taxon>Actinomycetes</taxon>
        <taxon>Propionibacteriales</taxon>
        <taxon>Kribbellaceae</taxon>
        <taxon>Kribbella</taxon>
    </lineage>
</organism>
<dbReference type="InterPro" id="IPR023631">
    <property type="entry name" value="Amidase_dom"/>
</dbReference>
<protein>
    <submittedName>
        <fullName evidence="2">Mandelamide amidase</fullName>
    </submittedName>
</protein>
<accession>A0ABY2F815</accession>
<comment type="caution">
    <text evidence="2">The sequence shown here is derived from an EMBL/GenBank/DDBJ whole genome shotgun (WGS) entry which is preliminary data.</text>
</comment>
<reference evidence="2 3" key="1">
    <citation type="submission" date="2019-03" db="EMBL/GenBank/DDBJ databases">
        <title>Genomic Encyclopedia of Type Strains, Phase III (KMG-III): the genomes of soil and plant-associated and newly described type strains.</title>
        <authorList>
            <person name="Whitman W."/>
        </authorList>
    </citation>
    <scope>NUCLEOTIDE SEQUENCE [LARGE SCALE GENOMIC DNA]</scope>
    <source>
        <strain evidence="2 3">VKMAc-2574</strain>
    </source>
</reference>
<sequence>MKNDETSVRDAVSTADDNELVELGVAAAATAIRNGEITAESYATALLQRARKYADLNSFITIDECAVLTAAEAADKARAAGSSAPLLGVPLGVKDSYLTRGLRTTLGVEVLDGFTPAEDAEVVGTIKDAGGIVFGKNNLVEMSFGLTGDNSRYGQVKNPYGTDHMSGGSSSGSGTAVAARIVPGAFGGDTVGSIRVPASLVGVVGFKPTTGRWPGGGVAPISHTLDTPGIFARTVEDCALIDQIVTKDVTASPAAGSDLKGARFAYAPKQYLGLIESETEAHFRNTLQRMRDAGAEVVEIDLGEDFSVLADRLTWNLFFRETMQAVSEYLRRHDVPVSFHDIYDGLKPELNGVWSELVLPSGPGYISQQTYETALSVDRPELQRRFDEMFTRGGIDALLSPTTPSPAPLIEQQATFTISGEEVSHLVLAKNTVPASGAGLPAISIPMGITRHGLPVGLEIDGAHSDDRKLLDLAHRVGTVLDDLPAPA</sequence>
<dbReference type="Proteomes" id="UP000295060">
    <property type="component" value="Unassembled WGS sequence"/>
</dbReference>
<dbReference type="Pfam" id="PF01425">
    <property type="entry name" value="Amidase"/>
    <property type="match status" value="1"/>
</dbReference>
<keyword evidence="3" id="KW-1185">Reference proteome</keyword>
<dbReference type="EMBL" id="SODU01000004">
    <property type="protein sequence ID" value="TDW84308.1"/>
    <property type="molecule type" value="Genomic_DNA"/>
</dbReference>
<proteinExistence type="predicted"/>
<dbReference type="InterPro" id="IPR036928">
    <property type="entry name" value="AS_sf"/>
</dbReference>
<evidence type="ECO:0000259" key="1">
    <source>
        <dbReference type="Pfam" id="PF01425"/>
    </source>
</evidence>
<dbReference type="PANTHER" id="PTHR11895">
    <property type="entry name" value="TRANSAMIDASE"/>
    <property type="match status" value="1"/>
</dbReference>
<dbReference type="Gene3D" id="3.90.1300.10">
    <property type="entry name" value="Amidase signature (AS) domain"/>
    <property type="match status" value="1"/>
</dbReference>
<dbReference type="PANTHER" id="PTHR11895:SF151">
    <property type="entry name" value="GLUTAMYL-TRNA(GLN) AMIDOTRANSFERASE SUBUNIT A"/>
    <property type="match status" value="1"/>
</dbReference>
<dbReference type="InterPro" id="IPR000120">
    <property type="entry name" value="Amidase"/>
</dbReference>
<dbReference type="SUPFAM" id="SSF75304">
    <property type="entry name" value="Amidase signature (AS) enzymes"/>
    <property type="match status" value="1"/>
</dbReference>
<dbReference type="RefSeq" id="WP_134132438.1">
    <property type="nucleotide sequence ID" value="NZ_SODU01000004.1"/>
</dbReference>
<gene>
    <name evidence="2" type="ORF">EV137_7117</name>
</gene>
<evidence type="ECO:0000313" key="3">
    <source>
        <dbReference type="Proteomes" id="UP000295060"/>
    </source>
</evidence>
<feature type="domain" description="Amidase" evidence="1">
    <location>
        <begin position="45"/>
        <end position="471"/>
    </location>
</feature>